<accession>A0A0G0BV96</accession>
<dbReference type="InterPro" id="IPR036259">
    <property type="entry name" value="MFS_trans_sf"/>
</dbReference>
<reference evidence="8 9" key="1">
    <citation type="journal article" date="2015" name="Nature">
        <title>rRNA introns, odd ribosomes, and small enigmatic genomes across a large radiation of phyla.</title>
        <authorList>
            <person name="Brown C.T."/>
            <person name="Hug L.A."/>
            <person name="Thomas B.C."/>
            <person name="Sharon I."/>
            <person name="Castelle C.J."/>
            <person name="Singh A."/>
            <person name="Wilkins M.J."/>
            <person name="Williams K.H."/>
            <person name="Banfield J.F."/>
        </authorList>
    </citation>
    <scope>NUCLEOTIDE SEQUENCE [LARGE SCALE GENOMIC DNA]</scope>
</reference>
<proteinExistence type="inferred from homology"/>
<evidence type="ECO:0000313" key="8">
    <source>
        <dbReference type="EMBL" id="KKP67691.1"/>
    </source>
</evidence>
<dbReference type="PRINTS" id="PR01035">
    <property type="entry name" value="TCRTETA"/>
</dbReference>
<feature type="transmembrane region" description="Helical" evidence="6">
    <location>
        <begin position="55"/>
        <end position="75"/>
    </location>
</feature>
<keyword evidence="4 6" id="KW-1133">Transmembrane helix</keyword>
<keyword evidence="5 6" id="KW-0472">Membrane</keyword>
<comment type="subcellular location">
    <subcellularLocation>
        <location evidence="1">Membrane</location>
        <topology evidence="1">Multi-pass membrane protein</topology>
    </subcellularLocation>
</comment>
<sequence length="400" mass="44033">MSLELNFHNIVIIIFHMKNNSLITIFLIVFIDLLGFGLILPLLPYIAEKYSAGPLQIGLLTATYSFFQLISAPILGRLSDRYGRKKLLIISQLGSAVGYLILGLAGNLPLLFLSRVIDGITGGNISIAQAYIADVTTKENRARGMGLIGAAFGLGFIFGPALGGALSKISYSTPAYFATVVSLITVLTTIFFLKETVNEKDASVSPRTKFSFSEFKRVLRLYPIGLLITVFFMLNTAFSIMQGNFSLWTQKTFNYDASQNGWLFTYIGIIAVVIQMRILPFVIKKFHEKNILKISLLFMAIGLFLIPLSKNPNFLFVALFFMPLGNGLANPTIQALASENVPKEEYGETLGILQSAGSFGRILGPIIGGEIFQSFGKDTAFYFAGGIVLLTLIYLRYKLK</sequence>
<dbReference type="InterPro" id="IPR011701">
    <property type="entry name" value="MFS"/>
</dbReference>
<dbReference type="PROSITE" id="PS00216">
    <property type="entry name" value="SUGAR_TRANSPORT_1"/>
    <property type="match status" value="1"/>
</dbReference>
<organism evidence="8 9">
    <name type="scientific">Candidatus Roizmanbacteria bacterium GW2011_GWC2_35_12</name>
    <dbReference type="NCBI Taxonomy" id="1618485"/>
    <lineage>
        <taxon>Bacteria</taxon>
        <taxon>Candidatus Roizmaniibacteriota</taxon>
    </lineage>
</organism>
<dbReference type="Proteomes" id="UP000034127">
    <property type="component" value="Unassembled WGS sequence"/>
</dbReference>
<evidence type="ECO:0000256" key="2">
    <source>
        <dbReference type="ARBA" id="ARBA00007520"/>
    </source>
</evidence>
<evidence type="ECO:0000256" key="5">
    <source>
        <dbReference type="ARBA" id="ARBA00023136"/>
    </source>
</evidence>
<dbReference type="CDD" id="cd17330">
    <property type="entry name" value="MFS_SLC46_TetA_like"/>
    <property type="match status" value="1"/>
</dbReference>
<evidence type="ECO:0000256" key="6">
    <source>
        <dbReference type="SAM" id="Phobius"/>
    </source>
</evidence>
<dbReference type="InterPro" id="IPR005829">
    <property type="entry name" value="Sugar_transporter_CS"/>
</dbReference>
<protein>
    <submittedName>
        <fullName evidence="8">Major facilitator superfamily permease</fullName>
    </submittedName>
</protein>
<feature type="transmembrane region" description="Helical" evidence="6">
    <location>
        <begin position="261"/>
        <end position="279"/>
    </location>
</feature>
<feature type="transmembrane region" description="Helical" evidence="6">
    <location>
        <begin position="87"/>
        <end position="106"/>
    </location>
</feature>
<feature type="transmembrane region" description="Helical" evidence="6">
    <location>
        <begin position="221"/>
        <end position="241"/>
    </location>
</feature>
<feature type="transmembrane region" description="Helical" evidence="6">
    <location>
        <begin position="144"/>
        <end position="163"/>
    </location>
</feature>
<evidence type="ECO:0000259" key="7">
    <source>
        <dbReference type="PROSITE" id="PS50850"/>
    </source>
</evidence>
<dbReference type="Gene3D" id="1.20.1250.20">
    <property type="entry name" value="MFS general substrate transporter like domains"/>
    <property type="match status" value="1"/>
</dbReference>
<comment type="similarity">
    <text evidence="2">Belongs to the major facilitator superfamily. TCR/Tet family.</text>
</comment>
<feature type="transmembrane region" description="Helical" evidence="6">
    <location>
        <begin position="112"/>
        <end position="132"/>
    </location>
</feature>
<feature type="transmembrane region" description="Helical" evidence="6">
    <location>
        <begin position="291"/>
        <end position="308"/>
    </location>
</feature>
<keyword evidence="3 6" id="KW-0812">Transmembrane</keyword>
<dbReference type="EMBL" id="LBPX01000010">
    <property type="protein sequence ID" value="KKP67691.1"/>
    <property type="molecule type" value="Genomic_DNA"/>
</dbReference>
<feature type="transmembrane region" description="Helical" evidence="6">
    <location>
        <begin position="380"/>
        <end position="397"/>
    </location>
</feature>
<comment type="caution">
    <text evidence="8">The sequence shown here is derived from an EMBL/GenBank/DDBJ whole genome shotgun (WGS) entry which is preliminary data.</text>
</comment>
<dbReference type="AlphaFoldDB" id="A0A0G0BV96"/>
<evidence type="ECO:0000256" key="1">
    <source>
        <dbReference type="ARBA" id="ARBA00004141"/>
    </source>
</evidence>
<dbReference type="SUPFAM" id="SSF103473">
    <property type="entry name" value="MFS general substrate transporter"/>
    <property type="match status" value="1"/>
</dbReference>
<dbReference type="PANTHER" id="PTHR24002:SF3">
    <property type="entry name" value="SOLUTE CARRIER FAMILY 22 MEMBER 18"/>
    <property type="match status" value="1"/>
</dbReference>
<name>A0A0G0BV96_9BACT</name>
<evidence type="ECO:0000256" key="4">
    <source>
        <dbReference type="ARBA" id="ARBA00022989"/>
    </source>
</evidence>
<feature type="transmembrane region" description="Helical" evidence="6">
    <location>
        <begin position="21"/>
        <end position="43"/>
    </location>
</feature>
<dbReference type="GO" id="GO:0022857">
    <property type="term" value="F:transmembrane transporter activity"/>
    <property type="evidence" value="ECO:0007669"/>
    <property type="project" value="InterPro"/>
</dbReference>
<evidence type="ECO:0000256" key="3">
    <source>
        <dbReference type="ARBA" id="ARBA00022692"/>
    </source>
</evidence>
<gene>
    <name evidence="8" type="ORF">UR63_C0010G0012</name>
</gene>
<dbReference type="InterPro" id="IPR020846">
    <property type="entry name" value="MFS_dom"/>
</dbReference>
<dbReference type="PROSITE" id="PS50850">
    <property type="entry name" value="MFS"/>
    <property type="match status" value="1"/>
</dbReference>
<dbReference type="InterPro" id="IPR001958">
    <property type="entry name" value="Tet-R_TetA/multi-R_MdtG-like"/>
</dbReference>
<dbReference type="GO" id="GO:0016020">
    <property type="term" value="C:membrane"/>
    <property type="evidence" value="ECO:0007669"/>
    <property type="project" value="UniProtKB-SubCell"/>
</dbReference>
<feature type="transmembrane region" description="Helical" evidence="6">
    <location>
        <begin position="175"/>
        <end position="193"/>
    </location>
</feature>
<evidence type="ECO:0000313" key="9">
    <source>
        <dbReference type="Proteomes" id="UP000034127"/>
    </source>
</evidence>
<feature type="domain" description="Major facilitator superfamily (MFS) profile" evidence="7">
    <location>
        <begin position="21"/>
        <end position="400"/>
    </location>
</feature>
<dbReference type="Pfam" id="PF07690">
    <property type="entry name" value="MFS_1"/>
    <property type="match status" value="1"/>
</dbReference>
<dbReference type="PANTHER" id="PTHR24002">
    <property type="entry name" value="SOLUTE CARRIER FAMILY 22 MEMBER 18"/>
    <property type="match status" value="1"/>
</dbReference>